<evidence type="ECO:0000313" key="1">
    <source>
        <dbReference type="EMBL" id="SVB80795.1"/>
    </source>
</evidence>
<dbReference type="SUPFAM" id="SSF53383">
    <property type="entry name" value="PLP-dependent transferases"/>
    <property type="match status" value="1"/>
</dbReference>
<name>A0A382H0Y1_9ZZZZ</name>
<proteinExistence type="predicted"/>
<dbReference type="PANTHER" id="PTHR30244">
    <property type="entry name" value="TRANSAMINASE"/>
    <property type="match status" value="1"/>
</dbReference>
<dbReference type="GO" id="GO:0030170">
    <property type="term" value="F:pyridoxal phosphate binding"/>
    <property type="evidence" value="ECO:0007669"/>
    <property type="project" value="TreeGrafter"/>
</dbReference>
<dbReference type="GO" id="GO:0000271">
    <property type="term" value="P:polysaccharide biosynthetic process"/>
    <property type="evidence" value="ECO:0007669"/>
    <property type="project" value="TreeGrafter"/>
</dbReference>
<dbReference type="Pfam" id="PF01041">
    <property type="entry name" value="DegT_DnrJ_EryC1"/>
    <property type="match status" value="1"/>
</dbReference>
<protein>
    <recommendedName>
        <fullName evidence="2">Aminotransferase class I/classII domain-containing protein</fullName>
    </recommendedName>
</protein>
<dbReference type="GO" id="GO:0008483">
    <property type="term" value="F:transaminase activity"/>
    <property type="evidence" value="ECO:0007669"/>
    <property type="project" value="TreeGrafter"/>
</dbReference>
<organism evidence="1">
    <name type="scientific">marine metagenome</name>
    <dbReference type="NCBI Taxonomy" id="408172"/>
    <lineage>
        <taxon>unclassified sequences</taxon>
        <taxon>metagenomes</taxon>
        <taxon>ecological metagenomes</taxon>
    </lineage>
</organism>
<dbReference type="InterPro" id="IPR015421">
    <property type="entry name" value="PyrdxlP-dep_Trfase_major"/>
</dbReference>
<sequence length="228" mass="24465">MQDNPAISGRTPVFNERIHIVKPRLPQWTDVADGWNSILSSGMVTKGTYLQKFEHAVADHLNVKHAIGVSSCTSGLMLSYQALGLTGEVIVPSFTFMATVSALVWANLKPVYVDVDRDTTNILPEAIEGAITPDSSAIVAVHNFGNPAEIDALEQIARQNRLNLIFDAAHGFGARYRGTPVGGQGDAHVYSLSPTKLLIAGEGGIVATDNDELAEHIRMGREYGNNGA</sequence>
<feature type="non-terminal residue" evidence="1">
    <location>
        <position position="228"/>
    </location>
</feature>
<dbReference type="EMBL" id="UINC01058484">
    <property type="protein sequence ID" value="SVB80795.1"/>
    <property type="molecule type" value="Genomic_DNA"/>
</dbReference>
<dbReference type="PANTHER" id="PTHR30244:SF34">
    <property type="entry name" value="DTDP-4-AMINO-4,6-DIDEOXYGALACTOSE TRANSAMINASE"/>
    <property type="match status" value="1"/>
</dbReference>
<reference evidence="1" key="1">
    <citation type="submission" date="2018-05" db="EMBL/GenBank/DDBJ databases">
        <authorList>
            <person name="Lanie J.A."/>
            <person name="Ng W.-L."/>
            <person name="Kazmierczak K.M."/>
            <person name="Andrzejewski T.M."/>
            <person name="Davidsen T.M."/>
            <person name="Wayne K.J."/>
            <person name="Tettelin H."/>
            <person name="Glass J.I."/>
            <person name="Rusch D."/>
            <person name="Podicherti R."/>
            <person name="Tsui H.-C.T."/>
            <person name="Winkler M.E."/>
        </authorList>
    </citation>
    <scope>NUCLEOTIDE SEQUENCE</scope>
</reference>
<dbReference type="InterPro" id="IPR000653">
    <property type="entry name" value="DegT/StrS_aminotransferase"/>
</dbReference>
<accession>A0A382H0Y1</accession>
<dbReference type="InterPro" id="IPR015424">
    <property type="entry name" value="PyrdxlP-dep_Trfase"/>
</dbReference>
<dbReference type="Gene3D" id="3.40.640.10">
    <property type="entry name" value="Type I PLP-dependent aspartate aminotransferase-like (Major domain)"/>
    <property type="match status" value="1"/>
</dbReference>
<dbReference type="AlphaFoldDB" id="A0A382H0Y1"/>
<evidence type="ECO:0008006" key="2">
    <source>
        <dbReference type="Google" id="ProtNLM"/>
    </source>
</evidence>
<gene>
    <name evidence="1" type="ORF">METZ01_LOCUS233649</name>
</gene>